<dbReference type="Proteomes" id="UP001530315">
    <property type="component" value="Unassembled WGS sequence"/>
</dbReference>
<proteinExistence type="predicted"/>
<accession>A0ABD3MLW2</accession>
<dbReference type="EMBL" id="JALLAZ020001759">
    <property type="protein sequence ID" value="KAL3765020.1"/>
    <property type="molecule type" value="Genomic_DNA"/>
</dbReference>
<gene>
    <name evidence="1" type="ORF">ACHAW5_004279</name>
</gene>
<dbReference type="Gene3D" id="3.80.10.10">
    <property type="entry name" value="Ribonuclease Inhibitor"/>
    <property type="match status" value="2"/>
</dbReference>
<organism evidence="1 2">
    <name type="scientific">Stephanodiscus triporus</name>
    <dbReference type="NCBI Taxonomy" id="2934178"/>
    <lineage>
        <taxon>Eukaryota</taxon>
        <taxon>Sar</taxon>
        <taxon>Stramenopiles</taxon>
        <taxon>Ochrophyta</taxon>
        <taxon>Bacillariophyta</taxon>
        <taxon>Coscinodiscophyceae</taxon>
        <taxon>Thalassiosirophycidae</taxon>
        <taxon>Stephanodiscales</taxon>
        <taxon>Stephanodiscaceae</taxon>
        <taxon>Stephanodiscus</taxon>
    </lineage>
</organism>
<keyword evidence="2" id="KW-1185">Reference proteome</keyword>
<dbReference type="InterPro" id="IPR026906">
    <property type="entry name" value="LRR_5"/>
</dbReference>
<name>A0ABD3MLW2_9STRA</name>
<dbReference type="PANTHER" id="PTHR45661:SF3">
    <property type="entry name" value="IG-LIKE DOMAIN-CONTAINING PROTEIN"/>
    <property type="match status" value="1"/>
</dbReference>
<evidence type="ECO:0000313" key="2">
    <source>
        <dbReference type="Proteomes" id="UP001530315"/>
    </source>
</evidence>
<dbReference type="InterPro" id="IPR053139">
    <property type="entry name" value="Surface_bspA-like"/>
</dbReference>
<dbReference type="InterPro" id="IPR032675">
    <property type="entry name" value="LRR_dom_sf"/>
</dbReference>
<protein>
    <submittedName>
        <fullName evidence="1">Uncharacterized protein</fullName>
    </submittedName>
</protein>
<dbReference type="SUPFAM" id="SSF52058">
    <property type="entry name" value="L domain-like"/>
    <property type="match status" value="1"/>
</dbReference>
<sequence>MDRPFVYLGVGTVVPAGVTRVRVDPSVAVIPPEAFASRFLLEELELCDGLREIGRRAFVGCTRLRFKDGTNVPSTVSVVCDEAFMGCRSLGEVVVPRGVQTIGRGTFKDCASMTRCVVPATVRIIRSDAFISAPFARADLPDSIEAIGDKAFKDCRFGKVRVPPQVSTIGRHLFYSCRRMFSLELPEGVGRIKNYAFMDCVALRNVVIPPNAGRGGLECFHECDDLFELFGSNKGVKDALRGRFRRLPFHRICYYQSYHDTRMTIGRLVMANSTAPDTSVGDKDCLGMTPLHILACSKRQDYDLYKFLHENFGPRMRRYSTTEDRWGCLPLFYALLGDVPPRIRDFFVNELARSSPGYFVDTRRFVENLCRCGASLDAVEYVFGGTRGDMFPVKSVDWDQFVGDLAASASAERVPVEVFRYLIRLTISDRVDNIRVEKWRAAIWDEVENLPDGGKMRNTELKGIRLKLAFAEYTYDHLKEAAFLLELALWKARVDECSSWGKKRRSARDDFNPKRAKIDKVGFMYQCRINCGAEVIIRGVLPFLIENMI</sequence>
<dbReference type="PANTHER" id="PTHR45661">
    <property type="entry name" value="SURFACE ANTIGEN"/>
    <property type="match status" value="1"/>
</dbReference>
<reference evidence="1 2" key="1">
    <citation type="submission" date="2024-10" db="EMBL/GenBank/DDBJ databases">
        <title>Updated reference genomes for cyclostephanoid diatoms.</title>
        <authorList>
            <person name="Roberts W.R."/>
            <person name="Alverson A.J."/>
        </authorList>
    </citation>
    <scope>NUCLEOTIDE SEQUENCE [LARGE SCALE GENOMIC DNA]</scope>
    <source>
        <strain evidence="1 2">AJA276-08</strain>
    </source>
</reference>
<dbReference type="AlphaFoldDB" id="A0ABD3MLW2"/>
<dbReference type="Pfam" id="PF13306">
    <property type="entry name" value="LRR_5"/>
    <property type="match status" value="1"/>
</dbReference>
<evidence type="ECO:0000313" key="1">
    <source>
        <dbReference type="EMBL" id="KAL3765020.1"/>
    </source>
</evidence>
<comment type="caution">
    <text evidence="1">The sequence shown here is derived from an EMBL/GenBank/DDBJ whole genome shotgun (WGS) entry which is preliminary data.</text>
</comment>